<evidence type="ECO:0000313" key="3">
    <source>
        <dbReference type="EMBL" id="TGX43399.1"/>
    </source>
</evidence>
<protein>
    <submittedName>
        <fullName evidence="3">SRPBCC domain-containing protein</fullName>
    </submittedName>
</protein>
<dbReference type="EMBL" id="SRXU01000003">
    <property type="protein sequence ID" value="TGX43399.1"/>
    <property type="molecule type" value="Genomic_DNA"/>
</dbReference>
<accession>A0A4S1WJT8</accession>
<dbReference type="Gene3D" id="3.30.530.20">
    <property type="match status" value="1"/>
</dbReference>
<evidence type="ECO:0000259" key="2">
    <source>
        <dbReference type="Pfam" id="PF08327"/>
    </source>
</evidence>
<evidence type="ECO:0000256" key="1">
    <source>
        <dbReference type="ARBA" id="ARBA00006817"/>
    </source>
</evidence>
<organism evidence="3 4">
    <name type="scientific">Sphingomonas naasensis</name>
    <dbReference type="NCBI Taxonomy" id="1344951"/>
    <lineage>
        <taxon>Bacteria</taxon>
        <taxon>Pseudomonadati</taxon>
        <taxon>Pseudomonadota</taxon>
        <taxon>Alphaproteobacteria</taxon>
        <taxon>Sphingomonadales</taxon>
        <taxon>Sphingomonadaceae</taxon>
        <taxon>Sphingomonas</taxon>
    </lineage>
</organism>
<gene>
    <name evidence="3" type="ORF">E5A74_09595</name>
</gene>
<name>A0A4S1WJT8_9SPHN</name>
<dbReference type="InterPro" id="IPR013538">
    <property type="entry name" value="ASHA1/2-like_C"/>
</dbReference>
<reference evidence="3 4" key="1">
    <citation type="submission" date="2019-04" db="EMBL/GenBank/DDBJ databases">
        <title>Sphingomonas psychrotolerans sp. nov., isolated from soil in the Tianshan Mountains, Xinjiang, China.</title>
        <authorList>
            <person name="Luo Y."/>
            <person name="Sheng H."/>
        </authorList>
    </citation>
    <scope>NUCLEOTIDE SEQUENCE [LARGE SCALE GENOMIC DNA]</scope>
    <source>
        <strain evidence="3 4">KIS18-15</strain>
    </source>
</reference>
<dbReference type="OrthoDB" id="9805228at2"/>
<dbReference type="Pfam" id="PF08327">
    <property type="entry name" value="AHSA1"/>
    <property type="match status" value="1"/>
</dbReference>
<keyword evidence="4" id="KW-1185">Reference proteome</keyword>
<dbReference type="Proteomes" id="UP000309848">
    <property type="component" value="Unassembled WGS sequence"/>
</dbReference>
<feature type="domain" description="Activator of Hsp90 ATPase homologue 1/2-like C-terminal" evidence="2">
    <location>
        <begin position="48"/>
        <end position="185"/>
    </location>
</feature>
<proteinExistence type="inferred from homology"/>
<comment type="caution">
    <text evidence="3">The sequence shown here is derived from an EMBL/GenBank/DDBJ whole genome shotgun (WGS) entry which is preliminary data.</text>
</comment>
<evidence type="ECO:0000313" key="4">
    <source>
        <dbReference type="Proteomes" id="UP000309848"/>
    </source>
</evidence>
<sequence>MPIAASGKASSTISTRISRNCSTRRQAMNDKLTAPGVGTEVTIVRTFAAPRELVFDCFTKAEHLERWWGPHHFDVPFSETDVRPGGKIRIDMRGPEPYGVNEVHGEFLEVDRPQRLVMALRAFRDADGSWGIEHVSTFRFEEAPGGRTTMHLTTVVKQVSEALLPALEGMREGWSQSFEKLEALLPELA</sequence>
<dbReference type="SUPFAM" id="SSF55961">
    <property type="entry name" value="Bet v1-like"/>
    <property type="match status" value="1"/>
</dbReference>
<comment type="similarity">
    <text evidence="1">Belongs to the AHA1 family.</text>
</comment>
<dbReference type="CDD" id="cd07814">
    <property type="entry name" value="SRPBCC_CalC_Aha1-like"/>
    <property type="match status" value="1"/>
</dbReference>
<dbReference type="InterPro" id="IPR023393">
    <property type="entry name" value="START-like_dom_sf"/>
</dbReference>
<dbReference type="AlphaFoldDB" id="A0A4S1WJT8"/>